<proteinExistence type="predicted"/>
<reference evidence="1" key="2">
    <citation type="submission" date="2020-06" db="EMBL/GenBank/DDBJ databases">
        <authorList>
            <person name="Sheffer M."/>
        </authorList>
    </citation>
    <scope>NUCLEOTIDE SEQUENCE</scope>
</reference>
<gene>
    <name evidence="1" type="ORF">HNY73_012581</name>
</gene>
<name>A0A8T0F053_ARGBR</name>
<protein>
    <submittedName>
        <fullName evidence="1">Uncharacterized protein</fullName>
    </submittedName>
</protein>
<dbReference type="EMBL" id="JABXBU010001863">
    <property type="protein sequence ID" value="KAF8782278.1"/>
    <property type="molecule type" value="Genomic_DNA"/>
</dbReference>
<evidence type="ECO:0000313" key="1">
    <source>
        <dbReference type="EMBL" id="KAF8782278.1"/>
    </source>
</evidence>
<accession>A0A8T0F053</accession>
<keyword evidence="2" id="KW-1185">Reference proteome</keyword>
<dbReference type="AlphaFoldDB" id="A0A8T0F053"/>
<organism evidence="1 2">
    <name type="scientific">Argiope bruennichi</name>
    <name type="common">Wasp spider</name>
    <name type="synonym">Aranea bruennichi</name>
    <dbReference type="NCBI Taxonomy" id="94029"/>
    <lineage>
        <taxon>Eukaryota</taxon>
        <taxon>Metazoa</taxon>
        <taxon>Ecdysozoa</taxon>
        <taxon>Arthropoda</taxon>
        <taxon>Chelicerata</taxon>
        <taxon>Arachnida</taxon>
        <taxon>Araneae</taxon>
        <taxon>Araneomorphae</taxon>
        <taxon>Entelegynae</taxon>
        <taxon>Araneoidea</taxon>
        <taxon>Araneidae</taxon>
        <taxon>Argiope</taxon>
    </lineage>
</organism>
<sequence>MDVLFLIGSNLRLVILTRVSSQSSLGLEPQELLPTIRVEILGLDLMPSSKAAGRDIWHHRHMLGYDVTGYSWILGSVLVSLYKEPTEIIHLESMQWH</sequence>
<dbReference type="Proteomes" id="UP000807504">
    <property type="component" value="Unassembled WGS sequence"/>
</dbReference>
<reference evidence="1" key="1">
    <citation type="journal article" date="2020" name="bioRxiv">
        <title>Chromosome-level reference genome of the European wasp spider Argiope bruennichi: a resource for studies on range expansion and evolutionary adaptation.</title>
        <authorList>
            <person name="Sheffer M.M."/>
            <person name="Hoppe A."/>
            <person name="Krehenwinkel H."/>
            <person name="Uhl G."/>
            <person name="Kuss A.W."/>
            <person name="Jensen L."/>
            <person name="Jensen C."/>
            <person name="Gillespie R.G."/>
            <person name="Hoff K.J."/>
            <person name="Prost S."/>
        </authorList>
    </citation>
    <scope>NUCLEOTIDE SEQUENCE</scope>
</reference>
<comment type="caution">
    <text evidence="1">The sequence shown here is derived from an EMBL/GenBank/DDBJ whole genome shotgun (WGS) entry which is preliminary data.</text>
</comment>
<evidence type="ECO:0000313" key="2">
    <source>
        <dbReference type="Proteomes" id="UP000807504"/>
    </source>
</evidence>